<evidence type="ECO:0000256" key="1">
    <source>
        <dbReference type="SAM" id="MobiDB-lite"/>
    </source>
</evidence>
<proteinExistence type="predicted"/>
<accession>A0ABR5ZQ32</accession>
<feature type="transmembrane region" description="Helical" evidence="2">
    <location>
        <begin position="69"/>
        <end position="89"/>
    </location>
</feature>
<evidence type="ECO:0000256" key="2">
    <source>
        <dbReference type="SAM" id="Phobius"/>
    </source>
</evidence>
<keyword evidence="2" id="KW-0472">Membrane</keyword>
<sequence length="91" mass="10066">MRDRDDKDERPARQADITNHERRITRLETGEQHQNATIAAIQTTIRTEFSDIKAGLADLQSWQARAFKIAGAVGAGIVAAAYALLQHYFGG</sequence>
<evidence type="ECO:0000313" key="4">
    <source>
        <dbReference type="Proteomes" id="UP000765338"/>
    </source>
</evidence>
<dbReference type="Proteomes" id="UP000765338">
    <property type="component" value="Unassembled WGS sequence"/>
</dbReference>
<dbReference type="EMBL" id="PDLY01000001">
    <property type="protein sequence ID" value="MBA5726425.1"/>
    <property type="molecule type" value="Genomic_DNA"/>
</dbReference>
<feature type="region of interest" description="Disordered" evidence="1">
    <location>
        <begin position="1"/>
        <end position="31"/>
    </location>
</feature>
<organism evidence="3 4">
    <name type="scientific">Bombella mellum</name>
    <dbReference type="NCBI Taxonomy" id="2039288"/>
    <lineage>
        <taxon>Bacteria</taxon>
        <taxon>Pseudomonadati</taxon>
        <taxon>Pseudomonadota</taxon>
        <taxon>Alphaproteobacteria</taxon>
        <taxon>Acetobacterales</taxon>
        <taxon>Acetobacteraceae</taxon>
        <taxon>Bombella</taxon>
    </lineage>
</organism>
<keyword evidence="2" id="KW-1133">Transmembrane helix</keyword>
<dbReference type="RefSeq" id="WP_182040059.1">
    <property type="nucleotide sequence ID" value="NZ_PDLY01000001.1"/>
</dbReference>
<comment type="caution">
    <text evidence="3">The sequence shown here is derived from an EMBL/GenBank/DDBJ whole genome shotgun (WGS) entry which is preliminary data.</text>
</comment>
<keyword evidence="2" id="KW-0812">Transmembrane</keyword>
<name>A0ABR5ZQ32_9PROT</name>
<keyword evidence="4" id="KW-1185">Reference proteome</keyword>
<protein>
    <submittedName>
        <fullName evidence="3">Uncharacterized protein</fullName>
    </submittedName>
</protein>
<reference evidence="3 4" key="1">
    <citation type="submission" date="2017-10" db="EMBL/GenBank/DDBJ databases">
        <authorList>
            <person name="Jakob F."/>
        </authorList>
    </citation>
    <scope>NUCLEOTIDE SEQUENCE [LARGE SCALE GENOMIC DNA]</scope>
    <source>
        <strain evidence="3 4">TMW 2.1889</strain>
    </source>
</reference>
<gene>
    <name evidence="3" type="ORF">CPA56_00240</name>
</gene>
<evidence type="ECO:0000313" key="3">
    <source>
        <dbReference type="EMBL" id="MBA5726425.1"/>
    </source>
</evidence>